<dbReference type="PANTHER" id="PTHR13054">
    <property type="entry name" value="DIGEORGE SYNDROME CRITICAL REGION 6 DGCR6 FAMILY MEMBER"/>
    <property type="match status" value="1"/>
</dbReference>
<reference evidence="3" key="1">
    <citation type="submission" date="2025-08" db="UniProtKB">
        <authorList>
            <consortium name="RefSeq"/>
        </authorList>
    </citation>
    <scope>IDENTIFICATION</scope>
    <source>
        <tissue evidence="3">Muscle</tissue>
    </source>
</reference>
<protein>
    <submittedName>
        <fullName evidence="3">Protein DGCR6-like</fullName>
    </submittedName>
</protein>
<dbReference type="Proteomes" id="UP000694941">
    <property type="component" value="Unplaced"/>
</dbReference>
<organism evidence="2 3">
    <name type="scientific">Limulus polyphemus</name>
    <name type="common">Atlantic horseshoe crab</name>
    <dbReference type="NCBI Taxonomy" id="6850"/>
    <lineage>
        <taxon>Eukaryota</taxon>
        <taxon>Metazoa</taxon>
        <taxon>Ecdysozoa</taxon>
        <taxon>Arthropoda</taxon>
        <taxon>Chelicerata</taxon>
        <taxon>Merostomata</taxon>
        <taxon>Xiphosura</taxon>
        <taxon>Limulidae</taxon>
        <taxon>Limulus</taxon>
    </lineage>
</organism>
<name>A0ABM1B8T8_LIMPO</name>
<sequence length="208" mass="24436">MAHCQYVPNIDESLMSAVKEELARKEQLQQKHYFYLNELQNMARELPPKYQQRLPYELLSSLANSLLDGTVFEIVRGLKEIQLMKEKHLYEKRMKIINSHRGMKDNLQKKHKEILSTHSQDSPQILTTLRSSHEKELQEIEKRQTEEEGRVDMKIIIDLDQAVSDQQVTLEKAGVPGFFVTNNSNEIRLQMYLLEFILKLRSVELPND</sequence>
<dbReference type="RefSeq" id="XP_013777150.1">
    <property type="nucleotide sequence ID" value="XM_013921696.2"/>
</dbReference>
<evidence type="ECO:0000313" key="2">
    <source>
        <dbReference type="Proteomes" id="UP000694941"/>
    </source>
</evidence>
<keyword evidence="2" id="KW-1185">Reference proteome</keyword>
<proteinExistence type="inferred from homology"/>
<dbReference type="Pfam" id="PF07324">
    <property type="entry name" value="DGCR6"/>
    <property type="match status" value="1"/>
</dbReference>
<gene>
    <name evidence="3" type="primary">LOC106461837</name>
</gene>
<dbReference type="PANTHER" id="PTHR13054:SF2">
    <property type="entry name" value="PROTEIN DGCR6"/>
    <property type="match status" value="1"/>
</dbReference>
<dbReference type="InterPro" id="IPR010849">
    <property type="entry name" value="Gonadal"/>
</dbReference>
<accession>A0ABM1B8T8</accession>
<comment type="similarity">
    <text evidence="1">Belongs to the gonadal family.</text>
</comment>
<evidence type="ECO:0000256" key="1">
    <source>
        <dbReference type="ARBA" id="ARBA00005939"/>
    </source>
</evidence>
<dbReference type="GeneID" id="106461837"/>
<evidence type="ECO:0000313" key="3">
    <source>
        <dbReference type="RefSeq" id="XP_013777150.1"/>
    </source>
</evidence>